<gene>
    <name evidence="1" type="ORF">CALCODRAFT_89635</name>
</gene>
<dbReference type="InParanoid" id="A0A165DBR6"/>
<protein>
    <submittedName>
        <fullName evidence="1">Uncharacterized protein</fullName>
    </submittedName>
</protein>
<reference evidence="1 2" key="1">
    <citation type="journal article" date="2016" name="Mol. Biol. Evol.">
        <title>Comparative Genomics of Early-Diverging Mushroom-Forming Fungi Provides Insights into the Origins of Lignocellulose Decay Capabilities.</title>
        <authorList>
            <person name="Nagy L.G."/>
            <person name="Riley R."/>
            <person name="Tritt A."/>
            <person name="Adam C."/>
            <person name="Daum C."/>
            <person name="Floudas D."/>
            <person name="Sun H."/>
            <person name="Yadav J.S."/>
            <person name="Pangilinan J."/>
            <person name="Larsson K.H."/>
            <person name="Matsuura K."/>
            <person name="Barry K."/>
            <person name="Labutti K."/>
            <person name="Kuo R."/>
            <person name="Ohm R.A."/>
            <person name="Bhattacharya S.S."/>
            <person name="Shirouzu T."/>
            <person name="Yoshinaga Y."/>
            <person name="Martin F.M."/>
            <person name="Grigoriev I.V."/>
            <person name="Hibbett D.S."/>
        </authorList>
    </citation>
    <scope>NUCLEOTIDE SEQUENCE [LARGE SCALE GENOMIC DNA]</scope>
    <source>
        <strain evidence="1 2">HHB12733</strain>
    </source>
</reference>
<evidence type="ECO:0000313" key="1">
    <source>
        <dbReference type="EMBL" id="KZT52473.1"/>
    </source>
</evidence>
<keyword evidence="2" id="KW-1185">Reference proteome</keyword>
<proteinExistence type="predicted"/>
<dbReference type="AlphaFoldDB" id="A0A165DBR6"/>
<organism evidence="1 2">
    <name type="scientific">Calocera cornea HHB12733</name>
    <dbReference type="NCBI Taxonomy" id="1353952"/>
    <lineage>
        <taxon>Eukaryota</taxon>
        <taxon>Fungi</taxon>
        <taxon>Dikarya</taxon>
        <taxon>Basidiomycota</taxon>
        <taxon>Agaricomycotina</taxon>
        <taxon>Dacrymycetes</taxon>
        <taxon>Dacrymycetales</taxon>
        <taxon>Dacrymycetaceae</taxon>
        <taxon>Calocera</taxon>
    </lineage>
</organism>
<name>A0A165DBR6_9BASI</name>
<accession>A0A165DBR6</accession>
<sequence>MHRFAASRRRETVWRPACGEGLAPLGVSMVCIWVLYQPEEQGARLDGRVWALCAVQASCREGKKTSETQVRAAPIIDGRGSAFGRQRRNTAKVEGKKVTESPKFAKLRNSETTAALFDPCSERRPKNNAPLGR</sequence>
<evidence type="ECO:0000313" key="2">
    <source>
        <dbReference type="Proteomes" id="UP000076842"/>
    </source>
</evidence>
<dbReference type="EMBL" id="KV424065">
    <property type="protein sequence ID" value="KZT52473.1"/>
    <property type="molecule type" value="Genomic_DNA"/>
</dbReference>
<dbReference type="Proteomes" id="UP000076842">
    <property type="component" value="Unassembled WGS sequence"/>
</dbReference>